<dbReference type="GO" id="GO:0042602">
    <property type="term" value="F:riboflavin reductase (NADPH) activity"/>
    <property type="evidence" value="ECO:0007669"/>
    <property type="project" value="TreeGrafter"/>
</dbReference>
<proteinExistence type="predicted"/>
<dbReference type="Proteomes" id="UP000027778">
    <property type="component" value="Unassembled WGS sequence"/>
</dbReference>
<dbReference type="InterPro" id="IPR016040">
    <property type="entry name" value="NAD(P)-bd_dom"/>
</dbReference>
<feature type="domain" description="NAD(P)-binding" evidence="1">
    <location>
        <begin position="11"/>
        <end position="199"/>
    </location>
</feature>
<reference evidence="2 3" key="1">
    <citation type="submission" date="2014-06" db="EMBL/GenBank/DDBJ databases">
        <title>Draft genome sequence of Bacillus gaemokensis JCM 15801 (MCCC 1A00707).</title>
        <authorList>
            <person name="Lai Q."/>
            <person name="Liu Y."/>
            <person name="Shao Z."/>
        </authorList>
    </citation>
    <scope>NUCLEOTIDE SEQUENCE [LARGE SCALE GENOMIC DNA]</scope>
    <source>
        <strain evidence="2 3">JCM 15801</strain>
    </source>
</reference>
<evidence type="ECO:0000313" key="2">
    <source>
        <dbReference type="EMBL" id="KEK22445.1"/>
    </source>
</evidence>
<dbReference type="OrthoDB" id="9790734at2"/>
<dbReference type="Pfam" id="PF13460">
    <property type="entry name" value="NAD_binding_10"/>
    <property type="match status" value="1"/>
</dbReference>
<dbReference type="EMBL" id="JOTM01000031">
    <property type="protein sequence ID" value="KEK22445.1"/>
    <property type="molecule type" value="Genomic_DNA"/>
</dbReference>
<name>A0A073K7C5_9BACI</name>
<dbReference type="PANTHER" id="PTHR43355:SF2">
    <property type="entry name" value="FLAVIN REDUCTASE (NADPH)"/>
    <property type="match status" value="1"/>
</dbReference>
<accession>A0A073K7C5</accession>
<evidence type="ECO:0000313" key="3">
    <source>
        <dbReference type="Proteomes" id="UP000027778"/>
    </source>
</evidence>
<dbReference type="PANTHER" id="PTHR43355">
    <property type="entry name" value="FLAVIN REDUCTASE (NADPH)"/>
    <property type="match status" value="1"/>
</dbReference>
<dbReference type="SUPFAM" id="SSF51735">
    <property type="entry name" value="NAD(P)-binding Rossmann-fold domains"/>
    <property type="match status" value="1"/>
</dbReference>
<organism evidence="2 3">
    <name type="scientific">Bacillus gaemokensis</name>
    <dbReference type="NCBI Taxonomy" id="574375"/>
    <lineage>
        <taxon>Bacteria</taxon>
        <taxon>Bacillati</taxon>
        <taxon>Bacillota</taxon>
        <taxon>Bacilli</taxon>
        <taxon>Bacillales</taxon>
        <taxon>Bacillaceae</taxon>
        <taxon>Bacillus</taxon>
        <taxon>Bacillus cereus group</taxon>
    </lineage>
</organism>
<sequence length="211" mass="23887">MQKANRIAIIGANGKAGKFLISQALQEGYLIRILTRNPKTIEISHKHLEVVKGDARDISAIRQLLQGCEAVINAVGQPKKESYIFSTVTNYILEIMEEYKIKRYILVSGGSMDVQGDKKSFFNKLGAKLFRLFLSDMMKDKYKELQMIQKSNVEWTIVRLPFVVEGKGIGKIKESIVDLPGMKIKNGDIAPFIIKQINDDTYKQKCPFISN</sequence>
<dbReference type="eggNOG" id="COG0702">
    <property type="taxonomic scope" value="Bacteria"/>
</dbReference>
<keyword evidence="3" id="KW-1185">Reference proteome</keyword>
<comment type="caution">
    <text evidence="2">The sequence shown here is derived from an EMBL/GenBank/DDBJ whole genome shotgun (WGS) entry which is preliminary data.</text>
</comment>
<dbReference type="STRING" id="574375.AZF08_17845"/>
<dbReference type="RefSeq" id="WP_033677490.1">
    <property type="nucleotide sequence ID" value="NZ_JOTM01000031.1"/>
</dbReference>
<dbReference type="GO" id="GO:0004074">
    <property type="term" value="F:biliverdin reductase [NAD(P)H] activity"/>
    <property type="evidence" value="ECO:0007669"/>
    <property type="project" value="TreeGrafter"/>
</dbReference>
<gene>
    <name evidence="2" type="ORF">BAGA_19405</name>
</gene>
<evidence type="ECO:0000259" key="1">
    <source>
        <dbReference type="Pfam" id="PF13460"/>
    </source>
</evidence>
<dbReference type="InterPro" id="IPR051606">
    <property type="entry name" value="Polyketide_Oxido-like"/>
</dbReference>
<protein>
    <submittedName>
        <fullName evidence="2">NADH-flavin reductase</fullName>
    </submittedName>
</protein>
<dbReference type="Gene3D" id="3.40.50.720">
    <property type="entry name" value="NAD(P)-binding Rossmann-like Domain"/>
    <property type="match status" value="1"/>
</dbReference>
<dbReference type="CDD" id="cd05244">
    <property type="entry name" value="BVR-B_like_SDR_a"/>
    <property type="match status" value="1"/>
</dbReference>
<dbReference type="InterPro" id="IPR036291">
    <property type="entry name" value="NAD(P)-bd_dom_sf"/>
</dbReference>
<dbReference type="AlphaFoldDB" id="A0A073K7C5"/>